<name>A0A928X0V6_LEPEC</name>
<feature type="compositionally biased region" description="Polar residues" evidence="1">
    <location>
        <begin position="209"/>
        <end position="231"/>
    </location>
</feature>
<dbReference type="EMBL" id="JADEXP010000009">
    <property type="protein sequence ID" value="MBE9065479.1"/>
    <property type="molecule type" value="Genomic_DNA"/>
</dbReference>
<dbReference type="InterPro" id="IPR025569">
    <property type="entry name" value="DUF4335"/>
</dbReference>
<keyword evidence="2" id="KW-0472">Membrane</keyword>
<dbReference type="AlphaFoldDB" id="A0A928X0V6"/>
<comment type="caution">
    <text evidence="3">The sequence shown here is derived from an EMBL/GenBank/DDBJ whole genome shotgun (WGS) entry which is preliminary data.</text>
</comment>
<proteinExistence type="predicted"/>
<feature type="compositionally biased region" description="Low complexity" evidence="1">
    <location>
        <begin position="288"/>
        <end position="298"/>
    </location>
</feature>
<keyword evidence="2" id="KW-0812">Transmembrane</keyword>
<dbReference type="RefSeq" id="WP_193990475.1">
    <property type="nucleotide sequence ID" value="NZ_JADEXP010000009.1"/>
</dbReference>
<dbReference type="Pfam" id="PF14233">
    <property type="entry name" value="DUF4335"/>
    <property type="match status" value="1"/>
</dbReference>
<keyword evidence="2" id="KW-1133">Transmembrane helix</keyword>
<evidence type="ECO:0000256" key="1">
    <source>
        <dbReference type="SAM" id="MobiDB-lite"/>
    </source>
</evidence>
<feature type="region of interest" description="Disordered" evidence="1">
    <location>
        <begin position="171"/>
        <end position="335"/>
    </location>
</feature>
<feature type="compositionally biased region" description="Basic and acidic residues" evidence="1">
    <location>
        <begin position="317"/>
        <end position="333"/>
    </location>
</feature>
<evidence type="ECO:0000313" key="4">
    <source>
        <dbReference type="Proteomes" id="UP000615026"/>
    </source>
</evidence>
<dbReference type="Proteomes" id="UP000615026">
    <property type="component" value="Unassembled WGS sequence"/>
</dbReference>
<protein>
    <submittedName>
        <fullName evidence="3">DUF4335 domain-containing protein</fullName>
    </submittedName>
</protein>
<evidence type="ECO:0000313" key="3">
    <source>
        <dbReference type="EMBL" id="MBE9065479.1"/>
    </source>
</evidence>
<sequence length="415" mass="44667">MSSVLSIDTQRYQSGSYTLEVTAHQSPLSQWSDRPVVRQLRFSLWSEQQRLVTGDQLQLVTLSDTIESYVQRHLSQQAWPQSHRLTLLDHDVELSHLQLFDLAEVLNSYGQCHITLPKAPAKRRRQWWTGSAVASLLVAVGVTAVYLQYRPAAFDQMETTQAPEAVFENKAGSSVAPDAAPEILSEEESAPPADSVAPPAARPTPEIASDSSATENRPENQRLSSPTSETTGDAPVAPATSPDPAADFTEPSAPDPAADFTEPSADKFATAQEQLEQDTAPAETNVLPEAAPAAPAPEAVEESAESDRSSAGAIANERPEAAARIRQPEREASDSEILDAIATQLTPYQPKDASYPLVYQLEISPGGRILTQVPVSANAPALDLSDVMIEPSPGRVLTIEVVYTGTGSLTVREIE</sequence>
<reference evidence="3" key="1">
    <citation type="submission" date="2020-10" db="EMBL/GenBank/DDBJ databases">
        <authorList>
            <person name="Castelo-Branco R."/>
            <person name="Eusebio N."/>
            <person name="Adriana R."/>
            <person name="Vieira A."/>
            <person name="Brugerolle De Fraissinette N."/>
            <person name="Rezende De Castro R."/>
            <person name="Schneider M.P."/>
            <person name="Vasconcelos V."/>
            <person name="Leao P.N."/>
        </authorList>
    </citation>
    <scope>NUCLEOTIDE SEQUENCE</scope>
    <source>
        <strain evidence="3">LEGE 11479</strain>
    </source>
</reference>
<feature type="transmembrane region" description="Helical" evidence="2">
    <location>
        <begin position="127"/>
        <end position="149"/>
    </location>
</feature>
<organism evidence="3 4">
    <name type="scientific">Leptolyngbya cf. ectocarpi LEGE 11479</name>
    <dbReference type="NCBI Taxonomy" id="1828722"/>
    <lineage>
        <taxon>Bacteria</taxon>
        <taxon>Bacillati</taxon>
        <taxon>Cyanobacteriota</taxon>
        <taxon>Cyanophyceae</taxon>
        <taxon>Leptolyngbyales</taxon>
        <taxon>Leptolyngbyaceae</taxon>
        <taxon>Leptolyngbya group</taxon>
        <taxon>Leptolyngbya</taxon>
    </lineage>
</organism>
<evidence type="ECO:0000256" key="2">
    <source>
        <dbReference type="SAM" id="Phobius"/>
    </source>
</evidence>
<accession>A0A928X0V6</accession>
<keyword evidence="4" id="KW-1185">Reference proteome</keyword>
<gene>
    <name evidence="3" type="ORF">IQ260_02295</name>
</gene>
<feature type="compositionally biased region" description="Low complexity" evidence="1">
    <location>
        <begin position="190"/>
        <end position="199"/>
    </location>
</feature>